<protein>
    <recommendedName>
        <fullName evidence="4">PepSY domain-containing protein</fullName>
    </recommendedName>
</protein>
<keyword evidence="1" id="KW-0472">Membrane</keyword>
<feature type="transmembrane region" description="Helical" evidence="1">
    <location>
        <begin position="12"/>
        <end position="32"/>
    </location>
</feature>
<evidence type="ECO:0000313" key="3">
    <source>
        <dbReference type="Proteomes" id="UP000004374"/>
    </source>
</evidence>
<accession>I1DXF4</accession>
<dbReference type="PANTHER" id="PTHR34219:SF3">
    <property type="entry name" value="BLL7967 PROTEIN"/>
    <property type="match status" value="1"/>
</dbReference>
<dbReference type="Pfam" id="PF03929">
    <property type="entry name" value="PepSY_TM"/>
    <property type="match status" value="1"/>
</dbReference>
<dbReference type="Proteomes" id="UP000004374">
    <property type="component" value="Unassembled WGS sequence"/>
</dbReference>
<dbReference type="PANTHER" id="PTHR34219">
    <property type="entry name" value="IRON-REGULATED INNER MEMBRANE PROTEIN-RELATED"/>
    <property type="match status" value="1"/>
</dbReference>
<evidence type="ECO:0000256" key="1">
    <source>
        <dbReference type="SAM" id="Phobius"/>
    </source>
</evidence>
<gene>
    <name evidence="2" type="ORF">RNAN_1720</name>
</gene>
<sequence>MSFTASRLHRYLSWLLGIWLVSLCVSGAVLLYKNPLLRWQYPQLQQVQAVAEISHWGPLLNQLQQNPEFRYVKFPAADALWLEAVTFDNQRHYYNEQHQLLLSRQVHSDWLDWLYDFHLHLLGGATGHTANGFIGLLSLVLLLSGLWQWWPRRFSRRLFRLPKPDNSLRSLRQYHSVLALLLLPLLLLTSATGAMMVFSQQTQSVLHALFPPAAPAPKPVRSIAPVPLSATNWTAALQSARQHWPTQALRLVSLRQHDSEPISFRAKAGNEWHPNGRGVLQLNPRDNSLLYAVAAAELATAERLRNSFYPLHIAAVGGTLYQLALLLTGVLSLALFVLGLLFSWRRLKARSARCGVC</sequence>
<evidence type="ECO:0008006" key="4">
    <source>
        <dbReference type="Google" id="ProtNLM"/>
    </source>
</evidence>
<dbReference type="AlphaFoldDB" id="I1DXF4"/>
<organism evidence="2 3">
    <name type="scientific">Rheinheimera nanhaiensis E407-8</name>
    <dbReference type="NCBI Taxonomy" id="562729"/>
    <lineage>
        <taxon>Bacteria</taxon>
        <taxon>Pseudomonadati</taxon>
        <taxon>Pseudomonadota</taxon>
        <taxon>Gammaproteobacteria</taxon>
        <taxon>Chromatiales</taxon>
        <taxon>Chromatiaceae</taxon>
        <taxon>Rheinheimera</taxon>
    </lineage>
</organism>
<keyword evidence="1" id="KW-1133">Transmembrane helix</keyword>
<dbReference type="InterPro" id="IPR005625">
    <property type="entry name" value="PepSY-ass_TM"/>
</dbReference>
<dbReference type="STRING" id="562729.RNAN_1720"/>
<feature type="transmembrane region" description="Helical" evidence="1">
    <location>
        <begin position="177"/>
        <end position="198"/>
    </location>
</feature>
<feature type="transmembrane region" description="Helical" evidence="1">
    <location>
        <begin position="320"/>
        <end position="343"/>
    </location>
</feature>
<proteinExistence type="predicted"/>
<evidence type="ECO:0000313" key="2">
    <source>
        <dbReference type="EMBL" id="GAB58732.1"/>
    </source>
</evidence>
<keyword evidence="1" id="KW-0812">Transmembrane</keyword>
<comment type="caution">
    <text evidence="2">The sequence shown here is derived from an EMBL/GenBank/DDBJ whole genome shotgun (WGS) entry which is preliminary data.</text>
</comment>
<dbReference type="OrthoDB" id="9776609at2"/>
<name>I1DXF4_9GAMM</name>
<feature type="transmembrane region" description="Helical" evidence="1">
    <location>
        <begin position="130"/>
        <end position="150"/>
    </location>
</feature>
<reference evidence="2 3" key="1">
    <citation type="journal article" date="2012" name="J. Bacteriol.">
        <title>Genome Sequence of the Protease-Producing Bacterium Rheinheimera nanhaiensis E407-8T, Isolated from Deep-Sea Sediment of the South China Sea.</title>
        <authorList>
            <person name="Zhang X.-Y."/>
            <person name="Zhang Y.-J."/>
            <person name="Qin Q.-L."/>
            <person name="Xie B.-B."/>
            <person name="Chen X.-L."/>
            <person name="Zhou B.-C."/>
            <person name="Zhang Y.-Z."/>
        </authorList>
    </citation>
    <scope>NUCLEOTIDE SEQUENCE [LARGE SCALE GENOMIC DNA]</scope>
    <source>
        <strain evidence="2 3">E407-8</strain>
    </source>
</reference>
<keyword evidence="3" id="KW-1185">Reference proteome</keyword>
<dbReference type="RefSeq" id="WP_008220670.1">
    <property type="nucleotide sequence ID" value="NZ_BAFK01000008.1"/>
</dbReference>
<dbReference type="EMBL" id="BAFK01000008">
    <property type="protein sequence ID" value="GAB58732.1"/>
    <property type="molecule type" value="Genomic_DNA"/>
</dbReference>